<keyword evidence="8" id="KW-0479">Metal-binding</keyword>
<organism evidence="11 12">
    <name type="scientific">Rhynchophorus ferrugineus</name>
    <name type="common">Red palm weevil</name>
    <name type="synonym">Curculio ferrugineus</name>
    <dbReference type="NCBI Taxonomy" id="354439"/>
    <lineage>
        <taxon>Eukaryota</taxon>
        <taxon>Metazoa</taxon>
        <taxon>Ecdysozoa</taxon>
        <taxon>Arthropoda</taxon>
        <taxon>Hexapoda</taxon>
        <taxon>Insecta</taxon>
        <taxon>Pterygota</taxon>
        <taxon>Neoptera</taxon>
        <taxon>Endopterygota</taxon>
        <taxon>Coleoptera</taxon>
        <taxon>Polyphaga</taxon>
        <taxon>Cucujiformia</taxon>
        <taxon>Curculionidae</taxon>
        <taxon>Dryophthorinae</taxon>
        <taxon>Rhynchophorus</taxon>
    </lineage>
</organism>
<dbReference type="PANTHER" id="PTHR11475:SF109">
    <property type="entry name" value="CHORION PEROXIDASE-LIKE PROTEIN"/>
    <property type="match status" value="1"/>
</dbReference>
<dbReference type="PRINTS" id="PR00457">
    <property type="entry name" value="ANPEROXIDASE"/>
</dbReference>
<dbReference type="SUPFAM" id="SSF48113">
    <property type="entry name" value="Heme-dependent peroxidases"/>
    <property type="match status" value="1"/>
</dbReference>
<reference evidence="11" key="1">
    <citation type="submission" date="2020-08" db="EMBL/GenBank/DDBJ databases">
        <title>Genome sequencing and assembly of the red palm weevil Rhynchophorus ferrugineus.</title>
        <authorList>
            <person name="Dias G.B."/>
            <person name="Bergman C.M."/>
            <person name="Manee M."/>
        </authorList>
    </citation>
    <scope>NUCLEOTIDE SEQUENCE</scope>
    <source>
        <strain evidence="11">AA-2017</strain>
        <tissue evidence="11">Whole larva</tissue>
    </source>
</reference>
<evidence type="ECO:0000256" key="10">
    <source>
        <dbReference type="SAM" id="SignalP"/>
    </source>
</evidence>
<dbReference type="CDD" id="cd09823">
    <property type="entry name" value="peroxinectin_like"/>
    <property type="match status" value="1"/>
</dbReference>
<feature type="signal peptide" evidence="10">
    <location>
        <begin position="1"/>
        <end position="26"/>
    </location>
</feature>
<keyword evidence="3" id="KW-0575">Peroxidase</keyword>
<dbReference type="GO" id="GO:0022412">
    <property type="term" value="P:cellular process involved in reproduction in multicellular organism"/>
    <property type="evidence" value="ECO:0007669"/>
    <property type="project" value="UniProtKB-ARBA"/>
</dbReference>
<dbReference type="Pfam" id="PF03098">
    <property type="entry name" value="An_peroxidase"/>
    <property type="match status" value="1"/>
</dbReference>
<dbReference type="InterPro" id="IPR037120">
    <property type="entry name" value="Haem_peroxidase_sf_animal"/>
</dbReference>
<feature type="compositionally biased region" description="Basic and acidic residues" evidence="9">
    <location>
        <begin position="30"/>
        <end position="48"/>
    </location>
</feature>
<feature type="region of interest" description="Disordered" evidence="9">
    <location>
        <begin position="785"/>
        <end position="820"/>
    </location>
</feature>
<evidence type="ECO:0000256" key="5">
    <source>
        <dbReference type="ARBA" id="ARBA00022729"/>
    </source>
</evidence>
<keyword evidence="4 8" id="KW-0349">Heme</keyword>
<feature type="region of interest" description="Disordered" evidence="9">
    <location>
        <begin position="872"/>
        <end position="901"/>
    </location>
</feature>
<feature type="chain" id="PRO_5032545563" evidence="10">
    <location>
        <begin position="27"/>
        <end position="1176"/>
    </location>
</feature>
<feature type="compositionally biased region" description="Low complexity" evidence="9">
    <location>
        <begin position="872"/>
        <end position="881"/>
    </location>
</feature>
<dbReference type="InterPro" id="IPR010255">
    <property type="entry name" value="Haem_peroxidase_sf"/>
</dbReference>
<keyword evidence="2" id="KW-0964">Secreted</keyword>
<evidence type="ECO:0000256" key="3">
    <source>
        <dbReference type="ARBA" id="ARBA00022559"/>
    </source>
</evidence>
<comment type="subcellular location">
    <subcellularLocation>
        <location evidence="1">Secreted</location>
    </subcellularLocation>
</comment>
<dbReference type="GO" id="GO:0006979">
    <property type="term" value="P:response to oxidative stress"/>
    <property type="evidence" value="ECO:0007669"/>
    <property type="project" value="InterPro"/>
</dbReference>
<proteinExistence type="predicted"/>
<keyword evidence="5 10" id="KW-0732">Signal</keyword>
<keyword evidence="6" id="KW-0560">Oxidoreductase</keyword>
<evidence type="ECO:0000256" key="7">
    <source>
        <dbReference type="ARBA" id="ARBA00023004"/>
    </source>
</evidence>
<dbReference type="Gene3D" id="1.10.640.10">
    <property type="entry name" value="Haem peroxidase domain superfamily, animal type"/>
    <property type="match status" value="1"/>
</dbReference>
<feature type="region of interest" description="Disordered" evidence="9">
    <location>
        <begin position="27"/>
        <end position="48"/>
    </location>
</feature>
<evidence type="ECO:0000256" key="6">
    <source>
        <dbReference type="ARBA" id="ARBA00023002"/>
    </source>
</evidence>
<dbReference type="GO" id="GO:0046872">
    <property type="term" value="F:metal ion binding"/>
    <property type="evidence" value="ECO:0007669"/>
    <property type="project" value="UniProtKB-KW"/>
</dbReference>
<comment type="caution">
    <text evidence="11">The sequence shown here is derived from an EMBL/GenBank/DDBJ whole genome shotgun (WGS) entry which is preliminary data.</text>
</comment>
<evidence type="ECO:0000313" key="11">
    <source>
        <dbReference type="EMBL" id="KAF7286458.1"/>
    </source>
</evidence>
<dbReference type="Proteomes" id="UP000625711">
    <property type="component" value="Unassembled WGS sequence"/>
</dbReference>
<dbReference type="EMBL" id="JAACXV010000025">
    <property type="protein sequence ID" value="KAF7286458.1"/>
    <property type="molecule type" value="Genomic_DNA"/>
</dbReference>
<dbReference type="PANTHER" id="PTHR11475">
    <property type="entry name" value="OXIDASE/PEROXIDASE"/>
    <property type="match status" value="1"/>
</dbReference>
<gene>
    <name evidence="11" type="ORF">GWI33_005099</name>
</gene>
<evidence type="ECO:0000256" key="2">
    <source>
        <dbReference type="ARBA" id="ARBA00022525"/>
    </source>
</evidence>
<evidence type="ECO:0000256" key="4">
    <source>
        <dbReference type="ARBA" id="ARBA00022617"/>
    </source>
</evidence>
<feature type="compositionally biased region" description="Low complexity" evidence="9">
    <location>
        <begin position="794"/>
        <end position="809"/>
    </location>
</feature>
<dbReference type="GO" id="GO:0020037">
    <property type="term" value="F:heme binding"/>
    <property type="evidence" value="ECO:0007669"/>
    <property type="project" value="InterPro"/>
</dbReference>
<name>A0A834IWT2_RHYFE</name>
<dbReference type="PROSITE" id="PS50292">
    <property type="entry name" value="PEROXIDASE_3"/>
    <property type="match status" value="1"/>
</dbReference>
<dbReference type="GO" id="GO:0004601">
    <property type="term" value="F:peroxidase activity"/>
    <property type="evidence" value="ECO:0007669"/>
    <property type="project" value="UniProtKB-KW"/>
</dbReference>
<evidence type="ECO:0000256" key="1">
    <source>
        <dbReference type="ARBA" id="ARBA00004613"/>
    </source>
</evidence>
<dbReference type="OrthoDB" id="823504at2759"/>
<evidence type="ECO:0000256" key="8">
    <source>
        <dbReference type="PIRSR" id="PIRSR619791-2"/>
    </source>
</evidence>
<dbReference type="AlphaFoldDB" id="A0A834IWT2"/>
<sequence length="1176" mass="135223">MRTDALKLWLAVAFLTWPAITSSTRAKLMTKNDKKPTEHEPEKDSIKNDRKINYGRTLEVMVNETIERTLDDDAPSHSNRETGEINDAISFGIRTLEDLVRVKEPFWYKLGLILDPNEPASKVANFGAPRNDRVKLITRYGEAALEAAQKIASLHPGNAGRKLAGLPEDLQSRIDLEECPLRGRPVCPPASNRFRTADGTCNNMDHPWRGSSMFPMQRFIAPVYEDGLQRVRLSLFGDPLPSPRQISKVIHVDRNKEVHSVTLMFMQWGQFIDHDVTSTVKMRSFNDSVPRCCDQGGRQFLHPDLLHPACLPIQVAPTDPFLSRFGIRCIEFTRSAPSSRIDCQLGWREQINQVTSYIDASTIYGSDVETANALRTFRDGKIFYGRAQSGTPLNPPDPPGGEVCREGAVSEQCFQPGDGRVTENIGLVAMHTIFIRYHNRIASVLGKINPHWSDDRIYQETRKIVYSVIQHITYREYLPIVLGPEVMDLFELKLLKNGYYDKYNGRVNPTVSNSFSTAAFRFGHSLVQNSFIRTDSHHNPLIDNVTLHEEFLNFPHIWSRGSLDRLMLGLANQPSQKRDEFIAEELTNHLFQFGSPFGMDLVSINIQRGRDHGIPPYTYWRKPCALPPIKSWKDMESVMNIATVVKLRTLYQHVDDVDLFTGGLAEKPLKGAVTGPTFACIIAQQFSILRRGDRFWYENGDMESSFSQAQLNQIRKVSLAQVLCQTMIEIETIQPFVFLSPDDMRNMRIHCESPEIRTFDLGPWTEQSFEFNSISDNLLLFEDRSQRRKRDTSKTNSTTRKRTSSNTTDAPQAKHAKPVKLTNMAHYYQINHGDQEDVTYLLGIVPERTTRPNYHQNNNPSLQVNINIQYPSSHSQTTTKTPTKKRPTDTYYGNDDTPITRPFENVQYPTVLFGNNFNRPNINTDKIDNNIYSQKPIGHKRPNLNGFYRPRPTTDNFLHVTTDRYDDNDNFDLKPTYFETNNIYPKRTTRRPIIFENRPFSSSNLVPQNNFHAASLDYDDDDDDTVIITKHKRKPTVNLFEDKEQNDDIVSEFFQNQRKTDKKPSDRNKIVTAADIDDKLDFKSRLAEDSNEQNTFVHLSSVRKQEIFDRSKRDINNIESTSETFPKRYMDENNNKNEFEEVPELKTNYPCSYQVPRPMDEYFATLENVKSNERTI</sequence>
<evidence type="ECO:0000313" key="12">
    <source>
        <dbReference type="Proteomes" id="UP000625711"/>
    </source>
</evidence>
<evidence type="ECO:0000256" key="9">
    <source>
        <dbReference type="SAM" id="MobiDB-lite"/>
    </source>
</evidence>
<protein>
    <submittedName>
        <fullName evidence="11">Uncharacterized protein</fullName>
    </submittedName>
</protein>
<dbReference type="GO" id="GO:0005576">
    <property type="term" value="C:extracellular region"/>
    <property type="evidence" value="ECO:0007669"/>
    <property type="project" value="UniProtKB-SubCell"/>
</dbReference>
<keyword evidence="12" id="KW-1185">Reference proteome</keyword>
<keyword evidence="7 8" id="KW-0408">Iron</keyword>
<dbReference type="InterPro" id="IPR019791">
    <property type="entry name" value="Haem_peroxidase_animal"/>
</dbReference>
<accession>A0A834IWT2</accession>
<feature type="binding site" description="axial binding residue" evidence="8">
    <location>
        <position position="524"/>
    </location>
    <ligand>
        <name>heme b</name>
        <dbReference type="ChEBI" id="CHEBI:60344"/>
    </ligand>
    <ligandPart>
        <name>Fe</name>
        <dbReference type="ChEBI" id="CHEBI:18248"/>
    </ligandPart>
</feature>
<dbReference type="FunFam" id="1.10.640.10:FF:000003">
    <property type="entry name" value="chorion peroxidase"/>
    <property type="match status" value="1"/>
</dbReference>
<feature type="region of interest" description="Disordered" evidence="9">
    <location>
        <begin position="926"/>
        <end position="950"/>
    </location>
</feature>